<protein>
    <submittedName>
        <fullName evidence="2">Uncharacterized protein</fullName>
    </submittedName>
</protein>
<dbReference type="EMBL" id="JBHTMU010000016">
    <property type="protein sequence ID" value="MFD1342917.1"/>
    <property type="molecule type" value="Genomic_DNA"/>
</dbReference>
<dbReference type="Proteomes" id="UP001597135">
    <property type="component" value="Unassembled WGS sequence"/>
</dbReference>
<accession>A0ABW3ZJI4</accession>
<feature type="transmembrane region" description="Helical" evidence="1">
    <location>
        <begin position="93"/>
        <end position="113"/>
    </location>
</feature>
<keyword evidence="1" id="KW-0472">Membrane</keyword>
<proteinExistence type="predicted"/>
<reference evidence="3" key="1">
    <citation type="journal article" date="2019" name="Int. J. Syst. Evol. Microbiol.">
        <title>The Global Catalogue of Microorganisms (GCM) 10K type strain sequencing project: providing services to taxonomists for standard genome sequencing and annotation.</title>
        <authorList>
            <consortium name="The Broad Institute Genomics Platform"/>
            <consortium name="The Broad Institute Genome Sequencing Center for Infectious Disease"/>
            <person name="Wu L."/>
            <person name="Ma J."/>
        </authorList>
    </citation>
    <scope>NUCLEOTIDE SEQUENCE [LARGE SCALE GENOMIC DNA]</scope>
    <source>
        <strain evidence="3">CCUG 62953</strain>
    </source>
</reference>
<evidence type="ECO:0000256" key="1">
    <source>
        <dbReference type="SAM" id="Phobius"/>
    </source>
</evidence>
<dbReference type="RefSeq" id="WP_386803408.1">
    <property type="nucleotide sequence ID" value="NZ_JBHTMU010000016.1"/>
</dbReference>
<keyword evidence="3" id="KW-1185">Reference proteome</keyword>
<sequence>MSRHEQLSALADATVANLTPQERVAVAVLITDRVSDPGCFADLRHASRLIREHGDQLLLERLTEEPGNLVQYEEAPRRPGLLARLDDGVFGDVIGGLCVAVLAYAAFVIAGVLQ</sequence>
<organism evidence="2 3">
    <name type="scientific">Litorisediminicola beolgyonensis</name>
    <dbReference type="NCBI Taxonomy" id="1173614"/>
    <lineage>
        <taxon>Bacteria</taxon>
        <taxon>Pseudomonadati</taxon>
        <taxon>Pseudomonadota</taxon>
        <taxon>Alphaproteobacteria</taxon>
        <taxon>Rhodobacterales</taxon>
        <taxon>Paracoccaceae</taxon>
        <taxon>Litorisediminicola</taxon>
    </lineage>
</organism>
<comment type="caution">
    <text evidence="2">The sequence shown here is derived from an EMBL/GenBank/DDBJ whole genome shotgun (WGS) entry which is preliminary data.</text>
</comment>
<gene>
    <name evidence="2" type="ORF">ACFQ4E_10835</name>
</gene>
<keyword evidence="1" id="KW-0812">Transmembrane</keyword>
<evidence type="ECO:0000313" key="2">
    <source>
        <dbReference type="EMBL" id="MFD1342917.1"/>
    </source>
</evidence>
<name>A0ABW3ZJI4_9RHOB</name>
<evidence type="ECO:0000313" key="3">
    <source>
        <dbReference type="Proteomes" id="UP001597135"/>
    </source>
</evidence>
<keyword evidence="1" id="KW-1133">Transmembrane helix</keyword>